<name>A0ABM9LLF8_9MYCO</name>
<comment type="similarity">
    <text evidence="1">Belongs to the enoyl-CoA hydratase/isomerase family.</text>
</comment>
<accession>A0ABM9LLF8</accession>
<dbReference type="EMBL" id="OY726397">
    <property type="protein sequence ID" value="CAJ1501084.1"/>
    <property type="molecule type" value="Genomic_DNA"/>
</dbReference>
<dbReference type="PANTHER" id="PTHR42964">
    <property type="entry name" value="ENOYL-COA HYDRATASE"/>
    <property type="match status" value="1"/>
</dbReference>
<keyword evidence="3" id="KW-1185">Reference proteome</keyword>
<dbReference type="RefSeq" id="WP_308482035.1">
    <property type="nucleotide sequence ID" value="NZ_OY726397.1"/>
</dbReference>
<evidence type="ECO:0000256" key="1">
    <source>
        <dbReference type="ARBA" id="ARBA00005254"/>
    </source>
</evidence>
<dbReference type="Proteomes" id="UP001190465">
    <property type="component" value="Chromosome"/>
</dbReference>
<evidence type="ECO:0000313" key="3">
    <source>
        <dbReference type="Proteomes" id="UP001190465"/>
    </source>
</evidence>
<reference evidence="2 3" key="1">
    <citation type="submission" date="2023-08" db="EMBL/GenBank/DDBJ databases">
        <authorList>
            <person name="Folkvardsen B D."/>
            <person name="Norman A."/>
        </authorList>
    </citation>
    <scope>NUCLEOTIDE SEQUENCE [LARGE SCALE GENOMIC DNA]</scope>
    <source>
        <strain evidence="2 3">Mu0053</strain>
    </source>
</reference>
<sequence>MTLNIESIATLTDGVLRVTLPLSADGLISLDDCDRFAELLNSPPDSAHVVVIESNAESFCLGRERSAATVHELPGEVERLVAVNQALRNTRLVSIAKVQGDAAGFGVGLAALSDIALAASTAKFSFPEVNIGLAPVLVLAWLPQLVGRREAFRLTATGAAISAARAAELDIISESVDAAGLDERVAAVVETLLPHDPRVHQEIRDFLRISEQATEEEATELAKSRLVIGSLRRQAPPRA</sequence>
<dbReference type="InterPro" id="IPR001753">
    <property type="entry name" value="Enoyl-CoA_hydra/iso"/>
</dbReference>
<dbReference type="Gene3D" id="3.90.226.10">
    <property type="entry name" value="2-enoyl-CoA Hydratase, Chain A, domain 1"/>
    <property type="match status" value="1"/>
</dbReference>
<protein>
    <submittedName>
        <fullName evidence="2">Enoyl-CoA hydratase/isomerase family protein</fullName>
    </submittedName>
</protein>
<dbReference type="CDD" id="cd06558">
    <property type="entry name" value="crotonase-like"/>
    <property type="match status" value="1"/>
</dbReference>
<dbReference type="InterPro" id="IPR051683">
    <property type="entry name" value="Enoyl-CoA_Hydratase/Isomerase"/>
</dbReference>
<dbReference type="Pfam" id="PF00378">
    <property type="entry name" value="ECH_1"/>
    <property type="match status" value="1"/>
</dbReference>
<proteinExistence type="inferred from homology"/>
<evidence type="ECO:0000313" key="2">
    <source>
        <dbReference type="EMBL" id="CAJ1501084.1"/>
    </source>
</evidence>
<gene>
    <name evidence="2" type="ORF">MU0053_001837</name>
</gene>
<organism evidence="2 3">
    <name type="scientific">[Mycobacterium] burgundiense</name>
    <dbReference type="NCBI Taxonomy" id="3064286"/>
    <lineage>
        <taxon>Bacteria</taxon>
        <taxon>Bacillati</taxon>
        <taxon>Actinomycetota</taxon>
        <taxon>Actinomycetes</taxon>
        <taxon>Mycobacteriales</taxon>
        <taxon>Mycobacteriaceae</taxon>
        <taxon>Mycolicibacterium</taxon>
    </lineage>
</organism>
<dbReference type="PANTHER" id="PTHR42964:SF1">
    <property type="entry name" value="POLYKETIDE BIOSYNTHESIS ENOYL-COA HYDRATASE PKSH-RELATED"/>
    <property type="match status" value="1"/>
</dbReference>
<dbReference type="SUPFAM" id="SSF52096">
    <property type="entry name" value="ClpP/crotonase"/>
    <property type="match status" value="1"/>
</dbReference>
<dbReference type="InterPro" id="IPR029045">
    <property type="entry name" value="ClpP/crotonase-like_dom_sf"/>
</dbReference>